<dbReference type="AlphaFoldDB" id="A0A553PK28"/>
<gene>
    <name evidence="1" type="ORF">TCAL_13610</name>
</gene>
<keyword evidence="2" id="KW-1185">Reference proteome</keyword>
<reference evidence="1 2" key="1">
    <citation type="journal article" date="2018" name="Nat. Ecol. Evol.">
        <title>Genomic signatures of mitonuclear coevolution across populations of Tigriopus californicus.</title>
        <authorList>
            <person name="Barreto F.S."/>
            <person name="Watson E.T."/>
            <person name="Lima T.G."/>
            <person name="Willett C.S."/>
            <person name="Edmands S."/>
            <person name="Li W."/>
            <person name="Burton R.S."/>
        </authorList>
    </citation>
    <scope>NUCLEOTIDE SEQUENCE [LARGE SCALE GENOMIC DNA]</scope>
    <source>
        <strain evidence="1 2">San Diego</strain>
    </source>
</reference>
<comment type="caution">
    <text evidence="1">The sequence shown here is derived from an EMBL/GenBank/DDBJ whole genome shotgun (WGS) entry which is preliminary data.</text>
</comment>
<sequence length="283" mass="32322">MKRVYISIRTTHLRSHSAGDMCEIQLLALGAVVKGRTFHTYILPTCRVSRTASKSHGIARIRQVLYHYGTPIPNKEILSPVTALGRFWRFLEQVLVPSDHDPLRDQPIPIVLVGENTCYGFQRAKVLCYNIIRFKVPCPKSMRIRFAYDTISLMAKTLEPTVKKQWRCVSEIPLYYFLRSCHKVKTRVYGKKISDVTALDEAIAVKELISGIGEIKNESACEVLLRVKPTDWTIMYSECLSQVRFPNREVRQRVLKRMALPVLDPLSDEDQGAISSEKPADQT</sequence>
<accession>A0A553PK28</accession>
<protein>
    <submittedName>
        <fullName evidence="1">Uncharacterized protein</fullName>
    </submittedName>
</protein>
<dbReference type="Proteomes" id="UP000318571">
    <property type="component" value="Chromosome 11"/>
</dbReference>
<name>A0A553PK28_TIGCA</name>
<evidence type="ECO:0000313" key="2">
    <source>
        <dbReference type="Proteomes" id="UP000318571"/>
    </source>
</evidence>
<evidence type="ECO:0000313" key="1">
    <source>
        <dbReference type="EMBL" id="TRY78041.1"/>
    </source>
</evidence>
<organism evidence="1 2">
    <name type="scientific">Tigriopus californicus</name>
    <name type="common">Marine copepod</name>
    <dbReference type="NCBI Taxonomy" id="6832"/>
    <lineage>
        <taxon>Eukaryota</taxon>
        <taxon>Metazoa</taxon>
        <taxon>Ecdysozoa</taxon>
        <taxon>Arthropoda</taxon>
        <taxon>Crustacea</taxon>
        <taxon>Multicrustacea</taxon>
        <taxon>Hexanauplia</taxon>
        <taxon>Copepoda</taxon>
        <taxon>Harpacticoida</taxon>
        <taxon>Harpacticidae</taxon>
        <taxon>Tigriopus</taxon>
    </lineage>
</organism>
<dbReference type="EMBL" id="VCGU01000003">
    <property type="protein sequence ID" value="TRY78041.1"/>
    <property type="molecule type" value="Genomic_DNA"/>
</dbReference>
<proteinExistence type="predicted"/>